<keyword evidence="2" id="KW-0378">Hydrolase</keyword>
<dbReference type="PANTHER" id="PTHR14859">
    <property type="entry name" value="CALCOFLUOR WHITE HYPERSENSITIVE PROTEIN PRECURSOR"/>
    <property type="match status" value="1"/>
</dbReference>
<feature type="domain" description="Endonuclease/exonuclease/phosphatase" evidence="1">
    <location>
        <begin position="6"/>
        <end position="207"/>
    </location>
</feature>
<keyword evidence="2" id="KW-0540">Nuclease</keyword>
<proteinExistence type="predicted"/>
<keyword evidence="2" id="KW-0269">Exonuclease</keyword>
<organism evidence="2 3">
    <name type="scientific">Hasllibacter halocynthiae</name>
    <dbReference type="NCBI Taxonomy" id="595589"/>
    <lineage>
        <taxon>Bacteria</taxon>
        <taxon>Pseudomonadati</taxon>
        <taxon>Pseudomonadota</taxon>
        <taxon>Alphaproteobacteria</taxon>
        <taxon>Rhodobacterales</taxon>
        <taxon>Roseobacteraceae</taxon>
        <taxon>Hasllibacter</taxon>
    </lineage>
</organism>
<keyword evidence="2" id="KW-0255">Endonuclease</keyword>
<keyword evidence="3" id="KW-1185">Reference proteome</keyword>
<protein>
    <submittedName>
        <fullName evidence="2">Endonuclease/exonuclease/phosphatase family metal-dependent hydrolase</fullName>
    </submittedName>
</protein>
<dbReference type="GO" id="GO:0004519">
    <property type="term" value="F:endonuclease activity"/>
    <property type="evidence" value="ECO:0007669"/>
    <property type="project" value="UniProtKB-KW"/>
</dbReference>
<dbReference type="GO" id="GO:0006506">
    <property type="term" value="P:GPI anchor biosynthetic process"/>
    <property type="evidence" value="ECO:0007669"/>
    <property type="project" value="TreeGrafter"/>
</dbReference>
<reference evidence="2 3" key="1">
    <citation type="submission" date="2018-03" db="EMBL/GenBank/DDBJ databases">
        <title>Genomic Encyclopedia of Archaeal and Bacterial Type Strains, Phase II (KMG-II): from individual species to whole genera.</title>
        <authorList>
            <person name="Goeker M."/>
        </authorList>
    </citation>
    <scope>NUCLEOTIDE SEQUENCE [LARGE SCALE GENOMIC DNA]</scope>
    <source>
        <strain evidence="2 3">DSM 29318</strain>
    </source>
</reference>
<dbReference type="Proteomes" id="UP000238801">
    <property type="component" value="Unassembled WGS sequence"/>
</dbReference>
<accession>A0A2T0X2J6</accession>
<dbReference type="EMBL" id="PVTT01000002">
    <property type="protein sequence ID" value="PRY93158.1"/>
    <property type="molecule type" value="Genomic_DNA"/>
</dbReference>
<dbReference type="AlphaFoldDB" id="A0A2T0X2J6"/>
<dbReference type="GO" id="GO:0004527">
    <property type="term" value="F:exonuclease activity"/>
    <property type="evidence" value="ECO:0007669"/>
    <property type="project" value="UniProtKB-KW"/>
</dbReference>
<dbReference type="GO" id="GO:0016020">
    <property type="term" value="C:membrane"/>
    <property type="evidence" value="ECO:0007669"/>
    <property type="project" value="GOC"/>
</dbReference>
<dbReference type="Gene3D" id="3.60.10.10">
    <property type="entry name" value="Endonuclease/exonuclease/phosphatase"/>
    <property type="match status" value="1"/>
</dbReference>
<dbReference type="Pfam" id="PF03372">
    <property type="entry name" value="Exo_endo_phos"/>
    <property type="match status" value="1"/>
</dbReference>
<gene>
    <name evidence="2" type="ORF">BCF33_2024</name>
</gene>
<dbReference type="InterPro" id="IPR051916">
    <property type="entry name" value="GPI-anchor_lipid_remodeler"/>
</dbReference>
<comment type="caution">
    <text evidence="2">The sequence shown here is derived from an EMBL/GenBank/DDBJ whole genome shotgun (WGS) entry which is preliminary data.</text>
</comment>
<dbReference type="PANTHER" id="PTHR14859:SF1">
    <property type="entry name" value="PGAP2-INTERACTING PROTEIN"/>
    <property type="match status" value="1"/>
</dbReference>
<name>A0A2T0X2J6_9RHOB</name>
<dbReference type="InterPro" id="IPR036691">
    <property type="entry name" value="Endo/exonu/phosph_ase_sf"/>
</dbReference>
<dbReference type="SUPFAM" id="SSF56219">
    <property type="entry name" value="DNase I-like"/>
    <property type="match status" value="1"/>
</dbReference>
<evidence type="ECO:0000313" key="3">
    <source>
        <dbReference type="Proteomes" id="UP000238801"/>
    </source>
</evidence>
<dbReference type="RefSeq" id="WP_158259403.1">
    <property type="nucleotide sequence ID" value="NZ_PVTT01000002.1"/>
</dbReference>
<dbReference type="OrthoDB" id="9813425at2"/>
<evidence type="ECO:0000259" key="1">
    <source>
        <dbReference type="Pfam" id="PF03372"/>
    </source>
</evidence>
<evidence type="ECO:0000313" key="2">
    <source>
        <dbReference type="EMBL" id="PRY93158.1"/>
    </source>
</evidence>
<dbReference type="InterPro" id="IPR005135">
    <property type="entry name" value="Endo/exonuclease/phosphatase"/>
</dbReference>
<sequence>MQFTVLTWNIRFALGSDGRRDPARIVDRIAAEDADIVFLQECDDRFGRRASLPLPLLGAAGYRPARAGGRSLGWRGNAVLVRRGVPVAATRRVPLAGFEIRGALMLALPQASVACVHLGLLRFHRRRQLREVLAALEGMGGPHLVAGDFNEWRRRGLRLPPGWRMAAPGPTFPSRRPLLPLDRVLVGPGLHVEEAEVVRAAGLASDHLPVRARIRRG</sequence>